<name>A0A1J5PQG9_9ZZZZ</name>
<gene>
    <name evidence="1" type="ORF">GALL_526100</name>
</gene>
<sequence length="81" mass="8479">MTPEVWVQPVAPDSKPPFLISSLEVVVAGLTVTVRVAELATPVLSVAVKVTVRVTAVVPVLVKVWLAVAPVAVLPSPKFQA</sequence>
<reference evidence="1" key="1">
    <citation type="submission" date="2016-10" db="EMBL/GenBank/DDBJ databases">
        <title>Sequence of Gallionella enrichment culture.</title>
        <authorList>
            <person name="Poehlein A."/>
            <person name="Muehling M."/>
            <person name="Daniel R."/>
        </authorList>
    </citation>
    <scope>NUCLEOTIDE SEQUENCE</scope>
</reference>
<evidence type="ECO:0000313" key="1">
    <source>
        <dbReference type="EMBL" id="OIQ65829.1"/>
    </source>
</evidence>
<comment type="caution">
    <text evidence="1">The sequence shown here is derived from an EMBL/GenBank/DDBJ whole genome shotgun (WGS) entry which is preliminary data.</text>
</comment>
<accession>A0A1J5PQG9</accession>
<dbReference type="AlphaFoldDB" id="A0A1J5PQG9"/>
<protein>
    <submittedName>
        <fullName evidence="1">Uncharacterized protein</fullName>
    </submittedName>
</protein>
<organism evidence="1">
    <name type="scientific">mine drainage metagenome</name>
    <dbReference type="NCBI Taxonomy" id="410659"/>
    <lineage>
        <taxon>unclassified sequences</taxon>
        <taxon>metagenomes</taxon>
        <taxon>ecological metagenomes</taxon>
    </lineage>
</organism>
<dbReference type="EMBL" id="MLJW01007031">
    <property type="protein sequence ID" value="OIQ65829.1"/>
    <property type="molecule type" value="Genomic_DNA"/>
</dbReference>
<proteinExistence type="predicted"/>